<dbReference type="InterPro" id="IPR010285">
    <property type="entry name" value="DNA_helicase_pif1-like_DEAD"/>
</dbReference>
<dbReference type="Pfam" id="PF00570">
    <property type="entry name" value="HRDC"/>
    <property type="match status" value="1"/>
</dbReference>
<dbReference type="InterPro" id="IPR027417">
    <property type="entry name" value="P-loop_NTPase"/>
</dbReference>
<dbReference type="Pfam" id="PF14493">
    <property type="entry name" value="HTH_40"/>
    <property type="match status" value="1"/>
</dbReference>
<reference evidence="2 3" key="1">
    <citation type="submission" date="2019-12" db="EMBL/GenBank/DDBJ databases">
        <title>Mucilaginibacter sp. HMF7410 genome sequencing and assembly.</title>
        <authorList>
            <person name="Kang H."/>
            <person name="Cha I."/>
            <person name="Kim H."/>
            <person name="Joh K."/>
        </authorList>
    </citation>
    <scope>NUCLEOTIDE SEQUENCE [LARGE SCALE GENOMIC DNA]</scope>
    <source>
        <strain evidence="2 3">HMF7410</strain>
    </source>
</reference>
<gene>
    <name evidence="2" type="ORF">GO621_04430</name>
</gene>
<feature type="domain" description="HRDC" evidence="1">
    <location>
        <begin position="629"/>
        <end position="709"/>
    </location>
</feature>
<dbReference type="GO" id="GO:0003678">
    <property type="term" value="F:DNA helicase activity"/>
    <property type="evidence" value="ECO:0007669"/>
    <property type="project" value="InterPro"/>
</dbReference>
<dbReference type="InterPro" id="IPR010997">
    <property type="entry name" value="HRDC-like_sf"/>
</dbReference>
<proteinExistence type="predicted"/>
<dbReference type="Gene3D" id="3.40.50.300">
    <property type="entry name" value="P-loop containing nucleotide triphosphate hydrolases"/>
    <property type="match status" value="2"/>
</dbReference>
<name>A0A7K1SU44_9SPHI</name>
<evidence type="ECO:0000313" key="2">
    <source>
        <dbReference type="EMBL" id="MVN20778.1"/>
    </source>
</evidence>
<dbReference type="PANTHER" id="PTHR47642">
    <property type="entry name" value="ATP-DEPENDENT DNA HELICASE"/>
    <property type="match status" value="1"/>
</dbReference>
<dbReference type="SMART" id="SM00382">
    <property type="entry name" value="AAA"/>
    <property type="match status" value="1"/>
</dbReference>
<dbReference type="InterPro" id="IPR003593">
    <property type="entry name" value="AAA+_ATPase"/>
</dbReference>
<dbReference type="InterPro" id="IPR051055">
    <property type="entry name" value="PIF1_helicase"/>
</dbReference>
<comment type="caution">
    <text evidence="2">The sequence shown here is derived from an EMBL/GenBank/DDBJ whole genome shotgun (WGS) entry which is preliminary data.</text>
</comment>
<dbReference type="PROSITE" id="PS50967">
    <property type="entry name" value="HRDC"/>
    <property type="match status" value="1"/>
</dbReference>
<dbReference type="GO" id="GO:0000166">
    <property type="term" value="F:nucleotide binding"/>
    <property type="evidence" value="ECO:0007669"/>
    <property type="project" value="InterPro"/>
</dbReference>
<dbReference type="GO" id="GO:0006281">
    <property type="term" value="P:DNA repair"/>
    <property type="evidence" value="ECO:0007669"/>
    <property type="project" value="InterPro"/>
</dbReference>
<dbReference type="GO" id="GO:0000723">
    <property type="term" value="P:telomere maintenance"/>
    <property type="evidence" value="ECO:0007669"/>
    <property type="project" value="InterPro"/>
</dbReference>
<sequence length="826" mass="92968">MQQNPQLELANNFVQHTNRNIFLTGKAGTGKTTFLHQLKKTSHKRMAVVAPTGVAAINAGGVTIHSLFQLPFGPYIPQQENTDRNSQYKKQFNREKINLIRSLDLLVIDEISMVRADVLDAIDDVLRRYRNRSKPFGGVQLLMIGDLHQLSPIANKEELQLLKPYYDTLYFFASKALQQTPLVNIELKHIYRQADTAFIGLLNAVRENRISKQILEDLNRRFVPHFKTNEAEGYITLTTHNNSAQRLNDQKLAEIKETTYHFKAVVQGDFPEYAYPTVADLELKVGAQVMFVKNDSSRDKLFYNGKIGKVVRIADEVIYIKCAGEQDEIGVGPMVWQNIKYALNTATKEVQENVIGSFTQHPLRLAWAITIHKSQGLTFEKAIIDAEDAFTHGQVYVALSRCKTLEGMVLSSPLKSKSVITDSTIAAYTSESERNEPNENILNEAKKTFQETLLRELFDFNLMKFKYFSLLKSAEENDQALVGNFAQTLHEIKAAAEKEIYAVAQKFQTELNQLLQQPELPENHEALQERVKKASTYFASKLEQMLFLPLKKMAVETDNKAIRKSVQGALTGLKQEVTVKLYIIKQAAINGFNALAYLQNKANAAIDLSTAEDKTSASSQNQTAAAVVNVDHPELFTTLRNWRNQVADEKNIPPFHIFSQKVLTEMVTLLPSTLAELESIKGMGPVKVKQYGEEILKLINAYSEEKQIQRQRIDLNVPKENVTSETKQVSFGLFRAGKTIAEIAAERNLTAGTIEGHLLHFVALGELEISQVFSQDVVAQISNYLSKNQPESLTEAKNALGDAVSYNALRAVLKHLNYQYPQRADG</sequence>
<accession>A0A7K1SU44</accession>
<dbReference type="GO" id="GO:0003676">
    <property type="term" value="F:nucleic acid binding"/>
    <property type="evidence" value="ECO:0007669"/>
    <property type="project" value="InterPro"/>
</dbReference>
<dbReference type="SMART" id="SM00341">
    <property type="entry name" value="HRDC"/>
    <property type="match status" value="1"/>
</dbReference>
<dbReference type="Gene3D" id="1.10.150.80">
    <property type="entry name" value="HRDC domain"/>
    <property type="match status" value="1"/>
</dbReference>
<dbReference type="AlphaFoldDB" id="A0A7K1SU44"/>
<evidence type="ECO:0000313" key="3">
    <source>
        <dbReference type="Proteomes" id="UP000462014"/>
    </source>
</evidence>
<keyword evidence="3" id="KW-1185">Reference proteome</keyword>
<dbReference type="SUPFAM" id="SSF52540">
    <property type="entry name" value="P-loop containing nucleoside triphosphate hydrolases"/>
    <property type="match status" value="2"/>
</dbReference>
<dbReference type="Pfam" id="PF05970">
    <property type="entry name" value="PIF1"/>
    <property type="match status" value="1"/>
</dbReference>
<dbReference type="InterPro" id="IPR044876">
    <property type="entry name" value="HRDC_dom_sf"/>
</dbReference>
<evidence type="ECO:0000259" key="1">
    <source>
        <dbReference type="PROSITE" id="PS50967"/>
    </source>
</evidence>
<dbReference type="SUPFAM" id="SSF47819">
    <property type="entry name" value="HRDC-like"/>
    <property type="match status" value="1"/>
</dbReference>
<dbReference type="Proteomes" id="UP000462014">
    <property type="component" value="Unassembled WGS sequence"/>
</dbReference>
<protein>
    <submittedName>
        <fullName evidence="2">AAA family ATPase</fullName>
    </submittedName>
</protein>
<dbReference type="Gene3D" id="2.30.30.940">
    <property type="match status" value="1"/>
</dbReference>
<dbReference type="InterPro" id="IPR002121">
    <property type="entry name" value="HRDC_dom"/>
</dbReference>
<dbReference type="EMBL" id="WPIK01000003">
    <property type="protein sequence ID" value="MVN20778.1"/>
    <property type="molecule type" value="Genomic_DNA"/>
</dbReference>
<dbReference type="FunFam" id="3.40.50.300:FF:001498">
    <property type="entry name" value="ATP-dependent DNA helicase"/>
    <property type="match status" value="1"/>
</dbReference>
<dbReference type="InterPro" id="IPR029491">
    <property type="entry name" value="Helicase_HTH"/>
</dbReference>
<dbReference type="CDD" id="cd18809">
    <property type="entry name" value="SF1_C_RecD"/>
    <property type="match status" value="1"/>
</dbReference>
<organism evidence="2 3">
    <name type="scientific">Mucilaginibacter arboris</name>
    <dbReference type="NCBI Taxonomy" id="2682090"/>
    <lineage>
        <taxon>Bacteria</taxon>
        <taxon>Pseudomonadati</taxon>
        <taxon>Bacteroidota</taxon>
        <taxon>Sphingobacteriia</taxon>
        <taxon>Sphingobacteriales</taxon>
        <taxon>Sphingobacteriaceae</taxon>
        <taxon>Mucilaginibacter</taxon>
    </lineage>
</organism>